<dbReference type="RefSeq" id="WP_034629045.1">
    <property type="nucleotide sequence ID" value="NZ_JRJU01000013.1"/>
</dbReference>
<dbReference type="eggNOG" id="ENOG502Z8RH">
    <property type="taxonomic scope" value="Bacteria"/>
</dbReference>
<keyword evidence="2" id="KW-1185">Reference proteome</keyword>
<dbReference type="InterPro" id="IPR021617">
    <property type="entry name" value="DUF3231"/>
</dbReference>
<name>A0A0B0IF82_9BACI</name>
<proteinExistence type="predicted"/>
<dbReference type="AlphaFoldDB" id="A0A0B0IF82"/>
<dbReference type="InterPro" id="IPR012347">
    <property type="entry name" value="Ferritin-like"/>
</dbReference>
<dbReference type="STRING" id="333138.LQ50_11655"/>
<sequence length="341" mass="38315">MTNDHINLTSSEIASLWTMYMNETMLICILGFMMNNIEDQEIHPIVEHALNISLNHEDKLTTLFRQEGFAVPNGFTKEDVNLNAASLYTDTFCLTYINHMSKAAMLEYSGFLALSVRKDIRDLFTNALSEIITLFNLTSTTAVEKGLSVRAPYIPLPKKQDYIDKKNYLSGLNPFTKHRPVNAIEISHLFMNIQTNLIGLKLCLSFAQTSPTKEVQKFMLKGKEISEKHIKIFSDTLISDDIQSPIGSDVCISNSTTPVFSDKLTMFHMSLLSATGIGNYATAAAASQRNDLVLNYERLSFEIGQFAKTGADIMIKNNWLEQPPGTVDRENLAFHKNNHLS</sequence>
<evidence type="ECO:0000313" key="2">
    <source>
        <dbReference type="Proteomes" id="UP000030832"/>
    </source>
</evidence>
<reference evidence="1 2" key="1">
    <citation type="submission" date="2014-09" db="EMBL/GenBank/DDBJ databases">
        <title>Genome sequencing and annotation of Bacillus Okhensis strain Kh10-101T.</title>
        <authorList>
            <person name="Prakash J.S."/>
        </authorList>
    </citation>
    <scope>NUCLEOTIDE SEQUENCE [LARGE SCALE GENOMIC DNA]</scope>
    <source>
        <strain evidence="2">Kh10-101T</strain>
    </source>
</reference>
<evidence type="ECO:0000313" key="1">
    <source>
        <dbReference type="EMBL" id="KHF39945.1"/>
    </source>
</evidence>
<evidence type="ECO:0008006" key="3">
    <source>
        <dbReference type="Google" id="ProtNLM"/>
    </source>
</evidence>
<organism evidence="1 2">
    <name type="scientific">Halalkalibacter okhensis</name>
    <dbReference type="NCBI Taxonomy" id="333138"/>
    <lineage>
        <taxon>Bacteria</taxon>
        <taxon>Bacillati</taxon>
        <taxon>Bacillota</taxon>
        <taxon>Bacilli</taxon>
        <taxon>Bacillales</taxon>
        <taxon>Bacillaceae</taxon>
        <taxon>Halalkalibacter</taxon>
    </lineage>
</organism>
<accession>A0A0B0IF82</accession>
<dbReference type="Pfam" id="PF11553">
    <property type="entry name" value="DUF3231"/>
    <property type="match status" value="2"/>
</dbReference>
<dbReference type="EMBL" id="JRJU01000013">
    <property type="protein sequence ID" value="KHF39945.1"/>
    <property type="molecule type" value="Genomic_DNA"/>
</dbReference>
<comment type="caution">
    <text evidence="1">The sequence shown here is derived from an EMBL/GenBank/DDBJ whole genome shotgun (WGS) entry which is preliminary data.</text>
</comment>
<dbReference type="OrthoDB" id="1675670at2"/>
<protein>
    <recommendedName>
        <fullName evidence="3">DUF3231 family protein</fullName>
    </recommendedName>
</protein>
<dbReference type="Gene3D" id="1.20.1260.10">
    <property type="match status" value="2"/>
</dbReference>
<dbReference type="Proteomes" id="UP000030832">
    <property type="component" value="Unassembled WGS sequence"/>
</dbReference>
<gene>
    <name evidence="1" type="ORF">LQ50_11655</name>
</gene>